<dbReference type="RefSeq" id="XP_001217609.1">
    <property type="nucleotide sequence ID" value="XM_001217608.1"/>
</dbReference>
<evidence type="ECO:0000313" key="3">
    <source>
        <dbReference type="Proteomes" id="UP000007963"/>
    </source>
</evidence>
<dbReference type="VEuPathDB" id="FungiDB:ATEG_08470"/>
<gene>
    <name evidence="2" type="ORF">ATEG_08470</name>
</gene>
<evidence type="ECO:0000256" key="1">
    <source>
        <dbReference type="SAM" id="SignalP"/>
    </source>
</evidence>
<sequence length="156" mass="17734">MAIIRQRLMTVLFFLYLLRLLLCVSPKAKQREAKKPLPRFNPKKHSSVWDKFYEGVQFRDRTPYIFCVSCFQLVSGSYTGITTDNASNNISYTWENSDKTLKVSGSISRAIEKITGIRVDILSASRLQDPMELFLSDNSTCAEAPLANRELYPALG</sequence>
<feature type="signal peptide" evidence="1">
    <location>
        <begin position="1"/>
        <end position="23"/>
    </location>
</feature>
<accession>Q0CCW4</accession>
<organism evidence="2 3">
    <name type="scientific">Aspergillus terreus (strain NIH 2624 / FGSC A1156)</name>
    <dbReference type="NCBI Taxonomy" id="341663"/>
    <lineage>
        <taxon>Eukaryota</taxon>
        <taxon>Fungi</taxon>
        <taxon>Dikarya</taxon>
        <taxon>Ascomycota</taxon>
        <taxon>Pezizomycotina</taxon>
        <taxon>Eurotiomycetes</taxon>
        <taxon>Eurotiomycetidae</taxon>
        <taxon>Eurotiales</taxon>
        <taxon>Aspergillaceae</taxon>
        <taxon>Aspergillus</taxon>
        <taxon>Aspergillus subgen. Circumdati</taxon>
    </lineage>
</organism>
<reference evidence="3" key="1">
    <citation type="submission" date="2005-09" db="EMBL/GenBank/DDBJ databases">
        <title>Annotation of the Aspergillus terreus NIH2624 genome.</title>
        <authorList>
            <person name="Birren B.W."/>
            <person name="Lander E.S."/>
            <person name="Galagan J.E."/>
            <person name="Nusbaum C."/>
            <person name="Devon K."/>
            <person name="Henn M."/>
            <person name="Ma L.-J."/>
            <person name="Jaffe D.B."/>
            <person name="Butler J."/>
            <person name="Alvarez P."/>
            <person name="Gnerre S."/>
            <person name="Grabherr M."/>
            <person name="Kleber M."/>
            <person name="Mauceli E.W."/>
            <person name="Brockman W."/>
            <person name="Rounsley S."/>
            <person name="Young S.K."/>
            <person name="LaButti K."/>
            <person name="Pushparaj V."/>
            <person name="DeCaprio D."/>
            <person name="Crawford M."/>
            <person name="Koehrsen M."/>
            <person name="Engels R."/>
            <person name="Montgomery P."/>
            <person name="Pearson M."/>
            <person name="Howarth C."/>
            <person name="Larson L."/>
            <person name="Luoma S."/>
            <person name="White J."/>
            <person name="Alvarado L."/>
            <person name="Kodira C.D."/>
            <person name="Zeng Q."/>
            <person name="Oleary S."/>
            <person name="Yandava C."/>
            <person name="Denning D.W."/>
            <person name="Nierman W.C."/>
            <person name="Milne T."/>
            <person name="Madden K."/>
        </authorList>
    </citation>
    <scope>NUCLEOTIDE SEQUENCE [LARGE SCALE GENOMIC DNA]</scope>
    <source>
        <strain evidence="3">NIH 2624 / FGSC A1156</strain>
    </source>
</reference>
<dbReference type="EMBL" id="CH476605">
    <property type="protein sequence ID" value="EAU31643.1"/>
    <property type="molecule type" value="Genomic_DNA"/>
</dbReference>
<evidence type="ECO:0000313" key="2">
    <source>
        <dbReference type="EMBL" id="EAU31643.1"/>
    </source>
</evidence>
<proteinExistence type="predicted"/>
<keyword evidence="1" id="KW-0732">Signal</keyword>
<dbReference type="Proteomes" id="UP000007963">
    <property type="component" value="Unassembled WGS sequence"/>
</dbReference>
<protein>
    <submittedName>
        <fullName evidence="2">Uncharacterized protein</fullName>
    </submittedName>
</protein>
<feature type="chain" id="PRO_5004169979" evidence="1">
    <location>
        <begin position="24"/>
        <end position="156"/>
    </location>
</feature>
<name>Q0CCW4_ASPTN</name>
<dbReference type="GeneID" id="4353220"/>
<dbReference type="AlphaFoldDB" id="Q0CCW4"/>
<dbReference type="HOGENOM" id="CLU_1686188_0_0_1"/>